<accession>A0ABP5A979</accession>
<sequence length="504" mass="53114">MTLSTPQAGPESRPTTAPPPGRRTLRPLVVRLHFYAAILVAPFIVVAAITGGLYAVATPLERLVHADELTAGSSGPALRVEQQVEAARAAVGDELPLVAVRPAAPDDGGVGETTRVMFDDGRTDASRTLAVFVDPASGEVRGELTSYGGSGSLPVRTWISELHRNLHLGEPGRLYSELAASWLGVVALAGLVLWWTGPRRDGTSRWRPLRRRESRSARRRTQSWHGSLGTWALLGMLVLSATGLTWSTYAGTHVTDLRLALGWGTPAVTSDLAADGGTGGGDHADHGGHGDTAEPEVVADGPGVGFDGALAAAADAGLSGPLQVDQPVGATGTYVVSETDSTWPTRADVVSVDPADGQVVDEVRFADWPLMARLASWGIDLHMGVLFGLVNQVVFLLLAVAIVVMALTGYRMWWQRRPTRAGADGRTARVGRAPRRGAWRAASPAALAGVAVVALAVGWFVPLLGVSLLAFLVLDVVLGRVARSRSRRPATVAEETDAVLEETR</sequence>
<feature type="transmembrane region" description="Helical" evidence="2">
    <location>
        <begin position="228"/>
        <end position="249"/>
    </location>
</feature>
<dbReference type="Pfam" id="PF03929">
    <property type="entry name" value="PepSY_TM"/>
    <property type="match status" value="1"/>
</dbReference>
<evidence type="ECO:0000313" key="3">
    <source>
        <dbReference type="EMBL" id="GAA1906828.1"/>
    </source>
</evidence>
<evidence type="ECO:0000256" key="1">
    <source>
        <dbReference type="SAM" id="MobiDB-lite"/>
    </source>
</evidence>
<feature type="region of interest" description="Disordered" evidence="1">
    <location>
        <begin position="1"/>
        <end position="23"/>
    </location>
</feature>
<keyword evidence="4" id="KW-1185">Reference proteome</keyword>
<reference evidence="4" key="1">
    <citation type="journal article" date="2019" name="Int. J. Syst. Evol. Microbiol.">
        <title>The Global Catalogue of Microorganisms (GCM) 10K type strain sequencing project: providing services to taxonomists for standard genome sequencing and annotation.</title>
        <authorList>
            <consortium name="The Broad Institute Genomics Platform"/>
            <consortium name="The Broad Institute Genome Sequencing Center for Infectious Disease"/>
            <person name="Wu L."/>
            <person name="Ma J."/>
        </authorList>
    </citation>
    <scope>NUCLEOTIDE SEQUENCE [LARGE SCALE GENOMIC DNA]</scope>
    <source>
        <strain evidence="4">JCM 14046</strain>
    </source>
</reference>
<feature type="transmembrane region" description="Helical" evidence="2">
    <location>
        <begin position="438"/>
        <end position="457"/>
    </location>
</feature>
<feature type="transmembrane region" description="Helical" evidence="2">
    <location>
        <begin position="179"/>
        <end position="197"/>
    </location>
</feature>
<organism evidence="3 4">
    <name type="scientific">Nocardioides lentus</name>
    <dbReference type="NCBI Taxonomy" id="338077"/>
    <lineage>
        <taxon>Bacteria</taxon>
        <taxon>Bacillati</taxon>
        <taxon>Actinomycetota</taxon>
        <taxon>Actinomycetes</taxon>
        <taxon>Propionibacteriales</taxon>
        <taxon>Nocardioidaceae</taxon>
        <taxon>Nocardioides</taxon>
    </lineage>
</organism>
<dbReference type="PANTHER" id="PTHR34219:SF1">
    <property type="entry name" value="PEPSY DOMAIN-CONTAINING PROTEIN"/>
    <property type="match status" value="1"/>
</dbReference>
<comment type="caution">
    <text evidence="3">The sequence shown here is derived from an EMBL/GenBank/DDBJ whole genome shotgun (WGS) entry which is preliminary data.</text>
</comment>
<keyword evidence="2" id="KW-1133">Transmembrane helix</keyword>
<evidence type="ECO:0000313" key="4">
    <source>
        <dbReference type="Proteomes" id="UP001501612"/>
    </source>
</evidence>
<dbReference type="EMBL" id="BAAAMY010000001">
    <property type="protein sequence ID" value="GAA1906828.1"/>
    <property type="molecule type" value="Genomic_DNA"/>
</dbReference>
<dbReference type="PANTHER" id="PTHR34219">
    <property type="entry name" value="IRON-REGULATED INNER MEMBRANE PROTEIN-RELATED"/>
    <property type="match status" value="1"/>
</dbReference>
<feature type="region of interest" description="Disordered" evidence="1">
    <location>
        <begin position="201"/>
        <end position="220"/>
    </location>
</feature>
<name>A0ABP5A979_9ACTN</name>
<feature type="transmembrane region" description="Helical" evidence="2">
    <location>
        <begin position="463"/>
        <end position="482"/>
    </location>
</feature>
<feature type="transmembrane region" description="Helical" evidence="2">
    <location>
        <begin position="32"/>
        <end position="57"/>
    </location>
</feature>
<keyword evidence="2" id="KW-0472">Membrane</keyword>
<feature type="region of interest" description="Disordered" evidence="1">
    <location>
        <begin position="272"/>
        <end position="299"/>
    </location>
</feature>
<dbReference type="Proteomes" id="UP001501612">
    <property type="component" value="Unassembled WGS sequence"/>
</dbReference>
<gene>
    <name evidence="3" type="ORF">GCM10009737_04530</name>
</gene>
<proteinExistence type="predicted"/>
<protein>
    <submittedName>
        <fullName evidence="3">PepSY-associated TM helix domain-containing protein</fullName>
    </submittedName>
</protein>
<keyword evidence="2" id="KW-0812">Transmembrane</keyword>
<dbReference type="RefSeq" id="WP_344003112.1">
    <property type="nucleotide sequence ID" value="NZ_BAAAMY010000001.1"/>
</dbReference>
<dbReference type="InterPro" id="IPR005625">
    <property type="entry name" value="PepSY-ass_TM"/>
</dbReference>
<feature type="compositionally biased region" description="Basic residues" evidence="1">
    <location>
        <begin position="207"/>
        <end position="220"/>
    </location>
</feature>
<feature type="transmembrane region" description="Helical" evidence="2">
    <location>
        <begin position="385"/>
        <end position="410"/>
    </location>
</feature>
<feature type="compositionally biased region" description="Basic and acidic residues" evidence="1">
    <location>
        <begin position="282"/>
        <end position="292"/>
    </location>
</feature>
<evidence type="ECO:0000256" key="2">
    <source>
        <dbReference type="SAM" id="Phobius"/>
    </source>
</evidence>